<evidence type="ECO:0000313" key="8">
    <source>
        <dbReference type="Proteomes" id="UP000295818"/>
    </source>
</evidence>
<evidence type="ECO:0000313" key="7">
    <source>
        <dbReference type="EMBL" id="TCO25503.1"/>
    </source>
</evidence>
<name>A0ABY2BMH6_9ACTN</name>
<evidence type="ECO:0000256" key="1">
    <source>
        <dbReference type="ARBA" id="ARBA00007870"/>
    </source>
</evidence>
<dbReference type="InterPro" id="IPR013328">
    <property type="entry name" value="6PGD_dom2"/>
</dbReference>
<comment type="caution">
    <text evidence="7">The sequence shown here is derived from an EMBL/GenBank/DDBJ whole genome shotgun (WGS) entry which is preliminary data.</text>
</comment>
<dbReference type="NCBIfam" id="TIGR00745">
    <property type="entry name" value="apbA_panE"/>
    <property type="match status" value="1"/>
</dbReference>
<evidence type="ECO:0000259" key="5">
    <source>
        <dbReference type="Pfam" id="PF02558"/>
    </source>
</evidence>
<comment type="pathway">
    <text evidence="4">Cofactor biosynthesis; (R)-pantothenate biosynthesis; (R)-pantoate from 3-methyl-2-oxobutanoate: step 2/2.</text>
</comment>
<dbReference type="SUPFAM" id="SSF48179">
    <property type="entry name" value="6-phosphogluconate dehydrogenase C-terminal domain-like"/>
    <property type="match status" value="1"/>
</dbReference>
<keyword evidence="8" id="KW-1185">Reference proteome</keyword>
<dbReference type="InterPro" id="IPR013332">
    <property type="entry name" value="KPR_N"/>
</dbReference>
<dbReference type="InterPro" id="IPR036291">
    <property type="entry name" value="NAD(P)-bd_dom_sf"/>
</dbReference>
<dbReference type="Proteomes" id="UP000295818">
    <property type="component" value="Unassembled WGS sequence"/>
</dbReference>
<dbReference type="EMBL" id="SLWM01000004">
    <property type="protein sequence ID" value="TCO25503.1"/>
    <property type="molecule type" value="Genomic_DNA"/>
</dbReference>
<sequence length="314" mass="32292">MSGCRRVGILGAGGIGGLLATTVQAAGHEVVVVTTTTGAAALAGSGFSLHSARFGVLRASPAVVTSLDRHVDVLFVAVKAPSLSAALDSVASRWLHGTAVVPLLNGVDHVDRLRHWVPGAVTVPATIKAEATRHAPGSVLHNGSSALVELARTPWTAAAADTAGAVLTSAGFEVGYHTAEAVVLWRKLTFLAPLALATTVVLGDLGTVRAERSGLLDLLVDDVCAIARAHGHADADPTAVRQTLASLPPTTRSSLLRDVEAGRVNELDAIGGALTRLAKRADIAVPTLTAVMAELEQRSDKRLVYPQQEPGGTI</sequence>
<dbReference type="RefSeq" id="WP_158292790.1">
    <property type="nucleotide sequence ID" value="NZ_SLWM01000004.1"/>
</dbReference>
<dbReference type="SUPFAM" id="SSF51735">
    <property type="entry name" value="NAD(P)-binding Rossmann-fold domains"/>
    <property type="match status" value="1"/>
</dbReference>
<comment type="catalytic activity">
    <reaction evidence="4">
        <text>(R)-pantoate + NADP(+) = 2-dehydropantoate + NADPH + H(+)</text>
        <dbReference type="Rhea" id="RHEA:16233"/>
        <dbReference type="ChEBI" id="CHEBI:11561"/>
        <dbReference type="ChEBI" id="CHEBI:15378"/>
        <dbReference type="ChEBI" id="CHEBI:15980"/>
        <dbReference type="ChEBI" id="CHEBI:57783"/>
        <dbReference type="ChEBI" id="CHEBI:58349"/>
        <dbReference type="EC" id="1.1.1.169"/>
    </reaction>
</comment>
<keyword evidence="4" id="KW-0566">Pantothenate biosynthesis</keyword>
<dbReference type="PANTHER" id="PTHR21708">
    <property type="entry name" value="PROBABLE 2-DEHYDROPANTOATE 2-REDUCTASE"/>
    <property type="match status" value="1"/>
</dbReference>
<evidence type="ECO:0000256" key="4">
    <source>
        <dbReference type="RuleBase" id="RU362068"/>
    </source>
</evidence>
<gene>
    <name evidence="7" type="ORF">EV644_1047</name>
</gene>
<keyword evidence="2 4" id="KW-0521">NADP</keyword>
<comment type="function">
    <text evidence="4">Catalyzes the NADPH-dependent reduction of ketopantoate into pantoic acid.</text>
</comment>
<keyword evidence="3 4" id="KW-0560">Oxidoreductase</keyword>
<evidence type="ECO:0000256" key="3">
    <source>
        <dbReference type="ARBA" id="ARBA00023002"/>
    </source>
</evidence>
<dbReference type="PANTHER" id="PTHR21708:SF26">
    <property type="entry name" value="2-DEHYDROPANTOATE 2-REDUCTASE"/>
    <property type="match status" value="1"/>
</dbReference>
<dbReference type="Gene3D" id="1.10.1040.10">
    <property type="entry name" value="N-(1-d-carboxylethyl)-l-norvaline Dehydrogenase, domain 2"/>
    <property type="match status" value="1"/>
</dbReference>
<dbReference type="Gene3D" id="3.40.50.720">
    <property type="entry name" value="NAD(P)-binding Rossmann-like Domain"/>
    <property type="match status" value="1"/>
</dbReference>
<feature type="domain" description="Ketopantoate reductase N-terminal" evidence="5">
    <location>
        <begin position="7"/>
        <end position="146"/>
    </location>
</feature>
<dbReference type="InterPro" id="IPR008927">
    <property type="entry name" value="6-PGluconate_DH-like_C_sf"/>
</dbReference>
<evidence type="ECO:0000259" key="6">
    <source>
        <dbReference type="Pfam" id="PF08546"/>
    </source>
</evidence>
<dbReference type="InterPro" id="IPR013752">
    <property type="entry name" value="KPA_reductase"/>
</dbReference>
<protein>
    <recommendedName>
        <fullName evidence="4">2-dehydropantoate 2-reductase</fullName>
        <ecNumber evidence="4">1.1.1.169</ecNumber>
    </recommendedName>
    <alternativeName>
        <fullName evidence="4">Ketopantoate reductase</fullName>
    </alternativeName>
</protein>
<dbReference type="Pfam" id="PF08546">
    <property type="entry name" value="ApbA_C"/>
    <property type="match status" value="1"/>
</dbReference>
<dbReference type="InterPro" id="IPR003710">
    <property type="entry name" value="ApbA"/>
</dbReference>
<organism evidence="7 8">
    <name type="scientific">Kribbella orskensis</name>
    <dbReference type="NCBI Taxonomy" id="2512216"/>
    <lineage>
        <taxon>Bacteria</taxon>
        <taxon>Bacillati</taxon>
        <taxon>Actinomycetota</taxon>
        <taxon>Actinomycetes</taxon>
        <taxon>Propionibacteriales</taxon>
        <taxon>Kribbellaceae</taxon>
        <taxon>Kribbella</taxon>
    </lineage>
</organism>
<dbReference type="Pfam" id="PF02558">
    <property type="entry name" value="ApbA"/>
    <property type="match status" value="1"/>
</dbReference>
<reference evidence="7 8" key="1">
    <citation type="journal article" date="2015" name="Stand. Genomic Sci.">
        <title>Genomic Encyclopedia of Bacterial and Archaeal Type Strains, Phase III: the genomes of soil and plant-associated and newly described type strains.</title>
        <authorList>
            <person name="Whitman W.B."/>
            <person name="Woyke T."/>
            <person name="Klenk H.P."/>
            <person name="Zhou Y."/>
            <person name="Lilburn T.G."/>
            <person name="Beck B.J."/>
            <person name="De Vos P."/>
            <person name="Vandamme P."/>
            <person name="Eisen J.A."/>
            <person name="Garrity G."/>
            <person name="Hugenholtz P."/>
            <person name="Kyrpides N.C."/>
        </authorList>
    </citation>
    <scope>NUCLEOTIDE SEQUENCE [LARGE SCALE GENOMIC DNA]</scope>
    <source>
        <strain evidence="7 8">VKM Ac-2538</strain>
    </source>
</reference>
<accession>A0ABY2BMH6</accession>
<comment type="similarity">
    <text evidence="1 4">Belongs to the ketopantoate reductase family.</text>
</comment>
<dbReference type="EC" id="1.1.1.169" evidence="4"/>
<feature type="domain" description="Ketopantoate reductase C-terminal" evidence="6">
    <location>
        <begin position="184"/>
        <end position="297"/>
    </location>
</feature>
<dbReference type="InterPro" id="IPR051402">
    <property type="entry name" value="KPR-Related"/>
</dbReference>
<proteinExistence type="inferred from homology"/>
<evidence type="ECO:0000256" key="2">
    <source>
        <dbReference type="ARBA" id="ARBA00022857"/>
    </source>
</evidence>